<organism evidence="7 8">
    <name type="scientific">Aporhodopirellula aestuarii</name>
    <dbReference type="NCBI Taxonomy" id="2950107"/>
    <lineage>
        <taxon>Bacteria</taxon>
        <taxon>Pseudomonadati</taxon>
        <taxon>Planctomycetota</taxon>
        <taxon>Planctomycetia</taxon>
        <taxon>Pirellulales</taxon>
        <taxon>Pirellulaceae</taxon>
        <taxon>Aporhodopirellula</taxon>
    </lineage>
</organism>
<sequence>MQSQQQLLNQWRAPHDGRLAAMIEVGLAAGGKTLEHFQNRSLEVIRKGDDSPVTIADREAEMLTRELLAERFPDDTIAGEEFAEQTGDNEYRWTVDPIDGTKSFICGVPLYSTLLAIEHAGQPLGGMILIPALGQAAVGAIGHGSFYADGLLPQTSNGDIATQWKPAKVSQRDNLADAVFVTSEVGSFTKRGNREAYQKLENACFLTRTWGDGYGYMMVATGRADIMVDPICNAWDVAAMVPILTEAGGHFTDWKGTQTVRGGDGVGTNGKLHQQVLDLLG</sequence>
<dbReference type="Gene3D" id="3.30.540.10">
    <property type="entry name" value="Fructose-1,6-Bisphosphatase, subunit A, domain 1"/>
    <property type="match status" value="1"/>
</dbReference>
<dbReference type="SUPFAM" id="SSF56655">
    <property type="entry name" value="Carbohydrate phosphatase"/>
    <property type="match status" value="1"/>
</dbReference>
<dbReference type="GO" id="GO:0004401">
    <property type="term" value="F:histidinol-phosphatase activity"/>
    <property type="evidence" value="ECO:0007669"/>
    <property type="project" value="UniProtKB-EC"/>
</dbReference>
<dbReference type="Proteomes" id="UP001202961">
    <property type="component" value="Unassembled WGS sequence"/>
</dbReference>
<evidence type="ECO:0000313" key="7">
    <source>
        <dbReference type="EMBL" id="MCM2372582.1"/>
    </source>
</evidence>
<evidence type="ECO:0000256" key="4">
    <source>
        <dbReference type="ARBA" id="ARBA00022801"/>
    </source>
</evidence>
<accession>A0ABT0U6K5</accession>
<evidence type="ECO:0000256" key="6">
    <source>
        <dbReference type="NCBIfam" id="TIGR02067"/>
    </source>
</evidence>
<evidence type="ECO:0000256" key="5">
    <source>
        <dbReference type="ARBA" id="ARBA00022842"/>
    </source>
</evidence>
<dbReference type="InterPro" id="IPR051090">
    <property type="entry name" value="Inositol_monoP_superfamily"/>
</dbReference>
<protein>
    <recommendedName>
        <fullName evidence="6">Histidinol-phosphatase</fullName>
        <ecNumber evidence="6">3.1.3.15</ecNumber>
    </recommendedName>
</protein>
<evidence type="ECO:0000256" key="2">
    <source>
        <dbReference type="ARBA" id="ARBA00009759"/>
    </source>
</evidence>
<dbReference type="EMBL" id="JAMQBK010000048">
    <property type="protein sequence ID" value="MCM2372582.1"/>
    <property type="molecule type" value="Genomic_DNA"/>
</dbReference>
<dbReference type="PRINTS" id="PR00377">
    <property type="entry name" value="IMPHPHTASES"/>
</dbReference>
<keyword evidence="4 7" id="KW-0378">Hydrolase</keyword>
<keyword evidence="3" id="KW-0479">Metal-binding</keyword>
<evidence type="ECO:0000256" key="1">
    <source>
        <dbReference type="ARBA" id="ARBA00001946"/>
    </source>
</evidence>
<keyword evidence="8" id="KW-1185">Reference proteome</keyword>
<reference evidence="7 8" key="1">
    <citation type="journal article" date="2022" name="Syst. Appl. Microbiol.">
        <title>Rhodopirellula aestuarii sp. nov., a novel member of the genus Rhodopirellula isolated from brackish sediments collected in the Tagus River estuary, Portugal.</title>
        <authorList>
            <person name="Vitorino I.R."/>
            <person name="Klimek D."/>
            <person name="Calusinska M."/>
            <person name="Lobo-da-Cunha A."/>
            <person name="Vasconcelos V."/>
            <person name="Lage O.M."/>
        </authorList>
    </citation>
    <scope>NUCLEOTIDE SEQUENCE [LARGE SCALE GENOMIC DNA]</scope>
    <source>
        <strain evidence="7 8">ICT_H3.1</strain>
    </source>
</reference>
<dbReference type="EC" id="3.1.3.15" evidence="6"/>
<name>A0ABT0U6K5_9BACT</name>
<dbReference type="Pfam" id="PF00459">
    <property type="entry name" value="Inositol_P"/>
    <property type="match status" value="1"/>
</dbReference>
<dbReference type="InterPro" id="IPR011809">
    <property type="entry name" value="His_9_proposed"/>
</dbReference>
<evidence type="ECO:0000256" key="3">
    <source>
        <dbReference type="ARBA" id="ARBA00022723"/>
    </source>
</evidence>
<comment type="caution">
    <text evidence="7">The sequence shown here is derived from an EMBL/GenBank/DDBJ whole genome shotgun (WGS) entry which is preliminary data.</text>
</comment>
<evidence type="ECO:0000313" key="8">
    <source>
        <dbReference type="Proteomes" id="UP001202961"/>
    </source>
</evidence>
<dbReference type="RefSeq" id="WP_250930217.1">
    <property type="nucleotide sequence ID" value="NZ_JAMQBK010000048.1"/>
</dbReference>
<dbReference type="PANTHER" id="PTHR43200">
    <property type="entry name" value="PHOSPHATASE"/>
    <property type="match status" value="1"/>
</dbReference>
<dbReference type="Gene3D" id="3.40.190.80">
    <property type="match status" value="1"/>
</dbReference>
<gene>
    <name evidence="7" type="primary">hisN</name>
    <name evidence="7" type="ORF">NB063_18380</name>
</gene>
<dbReference type="InterPro" id="IPR000760">
    <property type="entry name" value="Inositol_monophosphatase-like"/>
</dbReference>
<dbReference type="PANTHER" id="PTHR43200:SF6">
    <property type="entry name" value="3'(2'),5'-BISPHOSPHATE NUCLEOTIDASE"/>
    <property type="match status" value="1"/>
</dbReference>
<proteinExistence type="inferred from homology"/>
<comment type="similarity">
    <text evidence="2">Belongs to the inositol monophosphatase superfamily.</text>
</comment>
<dbReference type="NCBIfam" id="TIGR02067">
    <property type="entry name" value="his_9_HisN"/>
    <property type="match status" value="1"/>
</dbReference>
<comment type="cofactor">
    <cofactor evidence="1">
        <name>Mg(2+)</name>
        <dbReference type="ChEBI" id="CHEBI:18420"/>
    </cofactor>
</comment>
<dbReference type="CDD" id="cd01641">
    <property type="entry name" value="Bacterial_IMPase_like_1"/>
    <property type="match status" value="1"/>
</dbReference>
<keyword evidence="5" id="KW-0460">Magnesium</keyword>